<feature type="binding site" evidence="4">
    <location>
        <position position="214"/>
    </location>
    <ligand>
        <name>Mn(2+)</name>
        <dbReference type="ChEBI" id="CHEBI:29035"/>
        <label>1</label>
    </ligand>
</feature>
<keyword evidence="4" id="KW-0464">Manganese</keyword>
<dbReference type="OrthoDB" id="9788689at2"/>
<dbReference type="InterPro" id="IPR006035">
    <property type="entry name" value="Ureohydrolase"/>
</dbReference>
<organism evidence="5 6">
    <name type="scientific">Orenia metallireducens</name>
    <dbReference type="NCBI Taxonomy" id="1413210"/>
    <lineage>
        <taxon>Bacteria</taxon>
        <taxon>Bacillati</taxon>
        <taxon>Bacillota</taxon>
        <taxon>Clostridia</taxon>
        <taxon>Halanaerobiales</taxon>
        <taxon>Halobacteroidaceae</taxon>
        <taxon>Orenia</taxon>
    </lineage>
</organism>
<evidence type="ECO:0000256" key="2">
    <source>
        <dbReference type="ARBA" id="ARBA00022723"/>
    </source>
</evidence>
<dbReference type="GO" id="GO:0008783">
    <property type="term" value="F:agmatinase activity"/>
    <property type="evidence" value="ECO:0007669"/>
    <property type="project" value="TreeGrafter"/>
</dbReference>
<reference evidence="6" key="1">
    <citation type="submission" date="2016-07" db="EMBL/GenBank/DDBJ databases">
        <authorList>
            <person name="Florea S."/>
            <person name="Webb J.S."/>
            <person name="Jaromczyk J."/>
            <person name="Schardl C.L."/>
        </authorList>
    </citation>
    <scope>NUCLEOTIDE SEQUENCE [LARGE SCALE GENOMIC DNA]</scope>
    <source>
        <strain evidence="6">Z6</strain>
    </source>
</reference>
<dbReference type="InterPro" id="IPR005925">
    <property type="entry name" value="Agmatinase-rel"/>
</dbReference>
<dbReference type="GO" id="GO:0033389">
    <property type="term" value="P:putrescine biosynthetic process from arginine, via agmatine"/>
    <property type="evidence" value="ECO:0007669"/>
    <property type="project" value="TreeGrafter"/>
</dbReference>
<feature type="binding site" evidence="4">
    <location>
        <position position="212"/>
    </location>
    <ligand>
        <name>Mn(2+)</name>
        <dbReference type="ChEBI" id="CHEBI:29035"/>
        <label>1</label>
    </ligand>
</feature>
<dbReference type="Proteomes" id="UP000093514">
    <property type="component" value="Unassembled WGS sequence"/>
</dbReference>
<dbReference type="AlphaFoldDB" id="A0A1C0AAB7"/>
<dbReference type="GO" id="GO:0046872">
    <property type="term" value="F:metal ion binding"/>
    <property type="evidence" value="ECO:0007669"/>
    <property type="project" value="UniProtKB-KW"/>
</dbReference>
<evidence type="ECO:0000256" key="4">
    <source>
        <dbReference type="PIRSR" id="PIRSR036979-1"/>
    </source>
</evidence>
<reference evidence="5 6" key="2">
    <citation type="submission" date="2016-08" db="EMBL/GenBank/DDBJ databases">
        <title>Orenia metallireducens sp. nov. strain Z6, a Novel Metal-reducing Firmicute from the Deep Subsurface.</title>
        <authorList>
            <person name="Maxim B.I."/>
            <person name="Kenneth K."/>
            <person name="Flynn T.M."/>
            <person name="Oloughlin E.J."/>
            <person name="Locke R.A."/>
            <person name="Weber J.R."/>
            <person name="Egan S.M."/>
            <person name="Mackie R.I."/>
            <person name="Cann I.K."/>
        </authorList>
    </citation>
    <scope>NUCLEOTIDE SEQUENCE [LARGE SCALE GENOMIC DNA]</scope>
    <source>
        <strain evidence="5 6">Z6</strain>
    </source>
</reference>
<comment type="caution">
    <text evidence="5">The sequence shown here is derived from an EMBL/GenBank/DDBJ whole genome shotgun (WGS) entry which is preliminary data.</text>
</comment>
<feature type="binding site" evidence="4">
    <location>
        <position position="137"/>
    </location>
    <ligand>
        <name>Mn(2+)</name>
        <dbReference type="ChEBI" id="CHEBI:29035"/>
        <label>1</label>
    </ligand>
</feature>
<comment type="similarity">
    <text evidence="1">Belongs to the arginase family. Agmatinase subfamily.</text>
</comment>
<dbReference type="EMBL" id="LWDV01000008">
    <property type="protein sequence ID" value="OCL27237.1"/>
    <property type="molecule type" value="Genomic_DNA"/>
</dbReference>
<dbReference type="Pfam" id="PF00491">
    <property type="entry name" value="Arginase"/>
    <property type="match status" value="1"/>
</dbReference>
<feature type="binding site" evidence="4">
    <location>
        <position position="135"/>
    </location>
    <ligand>
        <name>Mn(2+)</name>
        <dbReference type="ChEBI" id="CHEBI:29035"/>
        <label>1</label>
    </ligand>
</feature>
<dbReference type="InterPro" id="IPR023696">
    <property type="entry name" value="Ureohydrolase_dom_sf"/>
</dbReference>
<dbReference type="CDD" id="cd11593">
    <property type="entry name" value="Agmatinase-like_2"/>
    <property type="match status" value="1"/>
</dbReference>
<keyword evidence="3" id="KW-0378">Hydrolase</keyword>
<proteinExistence type="inferred from homology"/>
<dbReference type="Gene3D" id="3.40.800.10">
    <property type="entry name" value="Ureohydrolase domain"/>
    <property type="match status" value="1"/>
</dbReference>
<gene>
    <name evidence="5" type="ORF">U472_07135</name>
</gene>
<evidence type="ECO:0000313" key="5">
    <source>
        <dbReference type="EMBL" id="OCL27237.1"/>
    </source>
</evidence>
<evidence type="ECO:0000256" key="3">
    <source>
        <dbReference type="ARBA" id="ARBA00022801"/>
    </source>
</evidence>
<evidence type="ECO:0000313" key="6">
    <source>
        <dbReference type="Proteomes" id="UP000093514"/>
    </source>
</evidence>
<feature type="binding site" evidence="4">
    <location>
        <position position="110"/>
    </location>
    <ligand>
        <name>Mn(2+)</name>
        <dbReference type="ChEBI" id="CHEBI:29035"/>
        <label>1</label>
    </ligand>
</feature>
<sequence>MTKPELLTTFIGLDKSYEGADIVVFGSPFDGTTSFRPGTRFAPQAMRVDSYGLETYSPYLDRDLGNYNICDAGDLDFPVGSTQKVLDMIEDYASQIVKDGKKPMMIGGEHLVSLPAIKAVYERYNDMVLLHFDAHTDLREEFMGDKLSHATVIRGAWDLLGDNRIYQFGIRSGTKEEFEWAKSHTSLRKFDCQGLDKAVEEIGDRPVYITIDLDILDPSIFSGTGTPEAGGITFKELMDVIEEFTKLNIVGADLVELSPHYDHSGASTAVACKVLRELILSMVE</sequence>
<dbReference type="PIRSF" id="PIRSF036979">
    <property type="entry name" value="Arginase"/>
    <property type="match status" value="1"/>
</dbReference>
<feature type="binding site" evidence="4">
    <location>
        <position position="133"/>
    </location>
    <ligand>
        <name>Mn(2+)</name>
        <dbReference type="ChEBI" id="CHEBI:29035"/>
        <label>1</label>
    </ligand>
</feature>
<protein>
    <submittedName>
        <fullName evidence="5">Agmatinase</fullName>
    </submittedName>
</protein>
<accession>A0A1C0AAB7</accession>
<name>A0A1C0AAB7_9FIRM</name>
<evidence type="ECO:0000256" key="1">
    <source>
        <dbReference type="ARBA" id="ARBA00009227"/>
    </source>
</evidence>
<dbReference type="PANTHER" id="PTHR11358">
    <property type="entry name" value="ARGINASE/AGMATINASE"/>
    <property type="match status" value="1"/>
</dbReference>
<comment type="cofactor">
    <cofactor evidence="4">
        <name>Mn(2+)</name>
        <dbReference type="ChEBI" id="CHEBI:29035"/>
    </cofactor>
    <text evidence="4">Binds 2 manganese ions per subunit.</text>
</comment>
<dbReference type="NCBIfam" id="TIGR01230">
    <property type="entry name" value="agmatinase"/>
    <property type="match status" value="1"/>
</dbReference>
<dbReference type="PANTHER" id="PTHR11358:SF26">
    <property type="entry name" value="GUANIDINO ACID HYDROLASE, MITOCHONDRIAL"/>
    <property type="match status" value="1"/>
</dbReference>
<keyword evidence="6" id="KW-1185">Reference proteome</keyword>
<dbReference type="RefSeq" id="WP_068716914.1">
    <property type="nucleotide sequence ID" value="NZ_LWDV01000008.1"/>
</dbReference>
<dbReference type="PROSITE" id="PS51409">
    <property type="entry name" value="ARGINASE_2"/>
    <property type="match status" value="1"/>
</dbReference>
<keyword evidence="2 4" id="KW-0479">Metal-binding</keyword>
<dbReference type="SUPFAM" id="SSF52768">
    <property type="entry name" value="Arginase/deacetylase"/>
    <property type="match status" value="1"/>
</dbReference>